<gene>
    <name evidence="2" type="ORF">AYBTSS11_LOCUS16598</name>
</gene>
<dbReference type="Gramene" id="rna-AYBTSS11_LOCUS16598">
    <property type="protein sequence ID" value="CAJ1956316.1"/>
    <property type="gene ID" value="gene-AYBTSS11_LOCUS16598"/>
</dbReference>
<keyword evidence="3" id="KW-1185">Reference proteome</keyword>
<accession>A0AA86SLY7</accession>
<sequence length="132" mass="14177">MILPCAFNGKVLLAKLARDSHYTKVNTDTTTSLLRASRSKLASSTSASVSRTFSRSVPRGSPGSSPAVRSFGSAVPRWSHGVDWRSPLGLRPQIRAVAPLIERFHRRIATSGTLLLSPAILELCSFLSASLS</sequence>
<evidence type="ECO:0000313" key="3">
    <source>
        <dbReference type="Proteomes" id="UP001189624"/>
    </source>
</evidence>
<proteinExistence type="predicted"/>
<dbReference type="EMBL" id="OY731402">
    <property type="protein sequence ID" value="CAJ1956316.1"/>
    <property type="molecule type" value="Genomic_DNA"/>
</dbReference>
<dbReference type="Proteomes" id="UP001189624">
    <property type="component" value="Chromosome 5"/>
</dbReference>
<name>A0AA86SLY7_9FABA</name>
<dbReference type="AlphaFoldDB" id="A0AA86SLY7"/>
<evidence type="ECO:0000256" key="1">
    <source>
        <dbReference type="SAM" id="MobiDB-lite"/>
    </source>
</evidence>
<reference evidence="2" key="1">
    <citation type="submission" date="2023-10" db="EMBL/GenBank/DDBJ databases">
        <authorList>
            <person name="Domelevo Entfellner J.-B."/>
        </authorList>
    </citation>
    <scope>NUCLEOTIDE SEQUENCE</scope>
</reference>
<feature type="region of interest" description="Disordered" evidence="1">
    <location>
        <begin position="40"/>
        <end position="69"/>
    </location>
</feature>
<evidence type="ECO:0000313" key="2">
    <source>
        <dbReference type="EMBL" id="CAJ1956316.1"/>
    </source>
</evidence>
<organism evidence="2 3">
    <name type="scientific">Sphenostylis stenocarpa</name>
    <dbReference type="NCBI Taxonomy" id="92480"/>
    <lineage>
        <taxon>Eukaryota</taxon>
        <taxon>Viridiplantae</taxon>
        <taxon>Streptophyta</taxon>
        <taxon>Embryophyta</taxon>
        <taxon>Tracheophyta</taxon>
        <taxon>Spermatophyta</taxon>
        <taxon>Magnoliopsida</taxon>
        <taxon>eudicotyledons</taxon>
        <taxon>Gunneridae</taxon>
        <taxon>Pentapetalae</taxon>
        <taxon>rosids</taxon>
        <taxon>fabids</taxon>
        <taxon>Fabales</taxon>
        <taxon>Fabaceae</taxon>
        <taxon>Papilionoideae</taxon>
        <taxon>50 kb inversion clade</taxon>
        <taxon>NPAAA clade</taxon>
        <taxon>indigoferoid/millettioid clade</taxon>
        <taxon>Phaseoleae</taxon>
        <taxon>Sphenostylis</taxon>
    </lineage>
</organism>
<protein>
    <submittedName>
        <fullName evidence="2">Uncharacterized protein</fullName>
    </submittedName>
</protein>